<sequence length="102" mass="11224">MMTVEKDVIGSCWKLVLQGIPPNANLEDIERFLAGCEYDPSNIRQFSRQGPSGPTRMVLVRFISPTAAMTAMIPQISVSSPGRDRPGPLGWCLYVLSHQPPP</sequence>
<dbReference type="PANTHER" id="PTHR48167:SF2">
    <property type="entry name" value="EXPRESSED PROTEIN"/>
    <property type="match status" value="1"/>
</dbReference>
<dbReference type="OrthoDB" id="2013327at2759"/>
<evidence type="ECO:0000313" key="1">
    <source>
        <dbReference type="EMBL" id="PWA58404.1"/>
    </source>
</evidence>
<dbReference type="InterPro" id="IPR035979">
    <property type="entry name" value="RBD_domain_sf"/>
</dbReference>
<dbReference type="Proteomes" id="UP000245207">
    <property type="component" value="Unassembled WGS sequence"/>
</dbReference>
<protein>
    <recommendedName>
        <fullName evidence="3">RRM domain-containing protein</fullName>
    </recommendedName>
</protein>
<comment type="caution">
    <text evidence="1">The sequence shown here is derived from an EMBL/GenBank/DDBJ whole genome shotgun (WGS) entry which is preliminary data.</text>
</comment>
<organism evidence="1 2">
    <name type="scientific">Artemisia annua</name>
    <name type="common">Sweet wormwood</name>
    <dbReference type="NCBI Taxonomy" id="35608"/>
    <lineage>
        <taxon>Eukaryota</taxon>
        <taxon>Viridiplantae</taxon>
        <taxon>Streptophyta</taxon>
        <taxon>Embryophyta</taxon>
        <taxon>Tracheophyta</taxon>
        <taxon>Spermatophyta</taxon>
        <taxon>Magnoliopsida</taxon>
        <taxon>eudicotyledons</taxon>
        <taxon>Gunneridae</taxon>
        <taxon>Pentapetalae</taxon>
        <taxon>asterids</taxon>
        <taxon>campanulids</taxon>
        <taxon>Asterales</taxon>
        <taxon>Asteraceae</taxon>
        <taxon>Asteroideae</taxon>
        <taxon>Anthemideae</taxon>
        <taxon>Artemisiinae</taxon>
        <taxon>Artemisia</taxon>
    </lineage>
</organism>
<dbReference type="STRING" id="35608.A0A2U1MAU8"/>
<keyword evidence="2" id="KW-1185">Reference proteome</keyword>
<proteinExistence type="predicted"/>
<evidence type="ECO:0000313" key="2">
    <source>
        <dbReference type="Proteomes" id="UP000245207"/>
    </source>
</evidence>
<reference evidence="1 2" key="1">
    <citation type="journal article" date="2018" name="Mol. Plant">
        <title>The genome of Artemisia annua provides insight into the evolution of Asteraceae family and artemisinin biosynthesis.</title>
        <authorList>
            <person name="Shen Q."/>
            <person name="Zhang L."/>
            <person name="Liao Z."/>
            <person name="Wang S."/>
            <person name="Yan T."/>
            <person name="Shi P."/>
            <person name="Liu M."/>
            <person name="Fu X."/>
            <person name="Pan Q."/>
            <person name="Wang Y."/>
            <person name="Lv Z."/>
            <person name="Lu X."/>
            <person name="Zhang F."/>
            <person name="Jiang W."/>
            <person name="Ma Y."/>
            <person name="Chen M."/>
            <person name="Hao X."/>
            <person name="Li L."/>
            <person name="Tang Y."/>
            <person name="Lv G."/>
            <person name="Zhou Y."/>
            <person name="Sun X."/>
            <person name="Brodelius P.E."/>
            <person name="Rose J.K.C."/>
            <person name="Tang K."/>
        </authorList>
    </citation>
    <scope>NUCLEOTIDE SEQUENCE [LARGE SCALE GENOMIC DNA]</scope>
    <source>
        <strain evidence="2">cv. Huhao1</strain>
        <tissue evidence="1">Leaf</tissue>
    </source>
</reference>
<dbReference type="PANTHER" id="PTHR48167">
    <property type="entry name" value="EXPRESSED PROTEIN"/>
    <property type="match status" value="1"/>
</dbReference>
<dbReference type="SUPFAM" id="SSF54928">
    <property type="entry name" value="RNA-binding domain, RBD"/>
    <property type="match status" value="1"/>
</dbReference>
<accession>A0A2U1MAU8</accession>
<name>A0A2U1MAU8_ARTAN</name>
<dbReference type="GO" id="GO:0003676">
    <property type="term" value="F:nucleic acid binding"/>
    <property type="evidence" value="ECO:0007669"/>
    <property type="project" value="InterPro"/>
</dbReference>
<dbReference type="EMBL" id="PKPP01005904">
    <property type="protein sequence ID" value="PWA58404.1"/>
    <property type="molecule type" value="Genomic_DNA"/>
</dbReference>
<evidence type="ECO:0008006" key="3">
    <source>
        <dbReference type="Google" id="ProtNLM"/>
    </source>
</evidence>
<gene>
    <name evidence="1" type="ORF">CTI12_AA400400</name>
</gene>
<dbReference type="AlphaFoldDB" id="A0A2U1MAU8"/>